<proteinExistence type="predicted"/>
<dbReference type="Pfam" id="PF04305">
    <property type="entry name" value="DUF455"/>
    <property type="match status" value="1"/>
</dbReference>
<evidence type="ECO:0000313" key="1">
    <source>
        <dbReference type="EMBL" id="CCA13920.1"/>
    </source>
</evidence>
<dbReference type="PANTHER" id="PTHR42782:SF4">
    <property type="entry name" value="DUF455 DOMAIN-CONTAINING PROTEIN"/>
    <property type="match status" value="1"/>
</dbReference>
<dbReference type="PANTHER" id="PTHR42782">
    <property type="entry name" value="SI:CH73-314G15.3"/>
    <property type="match status" value="1"/>
</dbReference>
<organism evidence="1">
    <name type="scientific">Albugo laibachii Nc14</name>
    <dbReference type="NCBI Taxonomy" id="890382"/>
    <lineage>
        <taxon>Eukaryota</taxon>
        <taxon>Sar</taxon>
        <taxon>Stramenopiles</taxon>
        <taxon>Oomycota</taxon>
        <taxon>Peronosporomycetes</taxon>
        <taxon>Albuginales</taxon>
        <taxon>Albuginaceae</taxon>
        <taxon>Albugo</taxon>
    </lineage>
</organism>
<reference evidence="1" key="1">
    <citation type="journal article" date="2011" name="PLoS Biol.">
        <title>Gene gain and loss during evolution of obligate parasitism in the white rust pathogen of Arabidopsis thaliana.</title>
        <authorList>
            <person name="Kemen E."/>
            <person name="Gardiner A."/>
            <person name="Schultz-Larsen T."/>
            <person name="Kemen A.C."/>
            <person name="Balmuth A.L."/>
            <person name="Robert-Seilaniantz A."/>
            <person name="Bailey K."/>
            <person name="Holub E."/>
            <person name="Studholme D.J."/>
            <person name="Maclean D."/>
            <person name="Jones J.D."/>
        </authorList>
    </citation>
    <scope>NUCLEOTIDE SEQUENCE</scope>
</reference>
<dbReference type="AlphaFoldDB" id="F0VYQ6"/>
<protein>
    <submittedName>
        <fullName evidence="1">Uncharacterized protein AlNc14C1G58</fullName>
    </submittedName>
</protein>
<dbReference type="CDD" id="cd00657">
    <property type="entry name" value="Ferritin_like"/>
    <property type="match status" value="1"/>
</dbReference>
<dbReference type="EMBL" id="FR824046">
    <property type="protein sequence ID" value="CCA13920.1"/>
    <property type="molecule type" value="Genomic_DNA"/>
</dbReference>
<dbReference type="HOGENOM" id="CLU_1513227_0_0_1"/>
<gene>
    <name evidence="1" type="primary">AlNc14C1G58</name>
    <name evidence="1" type="ORF">ALNC14_000630</name>
</gene>
<dbReference type="InterPro" id="IPR007402">
    <property type="entry name" value="DUF455"/>
</dbReference>
<accession>F0VYQ6</accession>
<name>F0VYQ6_9STRA</name>
<reference evidence="1" key="2">
    <citation type="submission" date="2011-02" db="EMBL/GenBank/DDBJ databases">
        <authorList>
            <person name="MacLean D."/>
        </authorList>
    </citation>
    <scope>NUCLEOTIDE SEQUENCE</scope>
</reference>
<sequence length="178" mass="20878">MFRHFCHRKSNAFRCQTLCTKNRVDNANQTIETLFSYGEDVLRSPDAMDKVRLTFECKKKWDANEISSNLQNCSSNPPNFPARTIDYPRLYKPKEMPPMKEWNTTVPIAIFHALAHIELGAVDKYWDTFVRFDPKRYNLPQQFYHDFFKVAVDGARHFELVQNRLKELGSPYGALPLI</sequence>